<feature type="region of interest" description="Disordered" evidence="5">
    <location>
        <begin position="1"/>
        <end position="46"/>
    </location>
</feature>
<evidence type="ECO:0000256" key="4">
    <source>
        <dbReference type="ARBA" id="ARBA00023136"/>
    </source>
</evidence>
<keyword evidence="2 6" id="KW-0812">Transmembrane</keyword>
<feature type="transmembrane region" description="Helical" evidence="6">
    <location>
        <begin position="150"/>
        <end position="170"/>
    </location>
</feature>
<evidence type="ECO:0000313" key="8">
    <source>
        <dbReference type="EMBL" id="PSR79405.1"/>
    </source>
</evidence>
<evidence type="ECO:0000256" key="6">
    <source>
        <dbReference type="SAM" id="Phobius"/>
    </source>
</evidence>
<feature type="transmembrane region" description="Helical" evidence="6">
    <location>
        <begin position="423"/>
        <end position="447"/>
    </location>
</feature>
<feature type="transmembrane region" description="Helical" evidence="6">
    <location>
        <begin position="242"/>
        <end position="265"/>
    </location>
</feature>
<dbReference type="SUPFAM" id="SSF103473">
    <property type="entry name" value="MFS general substrate transporter"/>
    <property type="match status" value="1"/>
</dbReference>
<feature type="transmembrane region" description="Helical" evidence="6">
    <location>
        <begin position="277"/>
        <end position="296"/>
    </location>
</feature>
<feature type="transmembrane region" description="Helical" evidence="6">
    <location>
        <begin position="54"/>
        <end position="78"/>
    </location>
</feature>
<dbReference type="PANTHER" id="PTHR23501:SF102">
    <property type="entry name" value="DRUG TRANSPORTER, PUTATIVE (AFU_ORTHOLOGUE AFUA_3G08530)-RELATED"/>
    <property type="match status" value="1"/>
</dbReference>
<dbReference type="PANTHER" id="PTHR23501">
    <property type="entry name" value="MAJOR FACILITATOR SUPERFAMILY"/>
    <property type="match status" value="1"/>
</dbReference>
<dbReference type="GO" id="GO:0005886">
    <property type="term" value="C:plasma membrane"/>
    <property type="evidence" value="ECO:0007669"/>
    <property type="project" value="TreeGrafter"/>
</dbReference>
<reference evidence="8 9" key="1">
    <citation type="submission" date="2018-02" db="EMBL/GenBank/DDBJ databases">
        <title>Genome sequence of the basidiomycete white-rot fungus Phlebia centrifuga.</title>
        <authorList>
            <person name="Granchi Z."/>
            <person name="Peng M."/>
            <person name="de Vries R.P."/>
            <person name="Hilden K."/>
            <person name="Makela M.R."/>
            <person name="Grigoriev I."/>
            <person name="Riley R."/>
        </authorList>
    </citation>
    <scope>NUCLEOTIDE SEQUENCE [LARGE SCALE GENOMIC DNA]</scope>
    <source>
        <strain evidence="8 9">FBCC195</strain>
    </source>
</reference>
<organism evidence="8 9">
    <name type="scientific">Hermanssonia centrifuga</name>
    <dbReference type="NCBI Taxonomy" id="98765"/>
    <lineage>
        <taxon>Eukaryota</taxon>
        <taxon>Fungi</taxon>
        <taxon>Dikarya</taxon>
        <taxon>Basidiomycota</taxon>
        <taxon>Agaricomycotina</taxon>
        <taxon>Agaricomycetes</taxon>
        <taxon>Polyporales</taxon>
        <taxon>Meruliaceae</taxon>
        <taxon>Hermanssonia</taxon>
    </lineage>
</organism>
<dbReference type="Pfam" id="PF07690">
    <property type="entry name" value="MFS_1"/>
    <property type="match status" value="1"/>
</dbReference>
<evidence type="ECO:0000256" key="5">
    <source>
        <dbReference type="SAM" id="MobiDB-lite"/>
    </source>
</evidence>
<feature type="compositionally biased region" description="Polar residues" evidence="5">
    <location>
        <begin position="1"/>
        <end position="12"/>
    </location>
</feature>
<dbReference type="OrthoDB" id="3437016at2759"/>
<feature type="domain" description="Major facilitator superfamily (MFS) profile" evidence="7">
    <location>
        <begin position="56"/>
        <end position="557"/>
    </location>
</feature>
<evidence type="ECO:0000259" key="7">
    <source>
        <dbReference type="PROSITE" id="PS50850"/>
    </source>
</evidence>
<feature type="transmembrane region" description="Helical" evidence="6">
    <location>
        <begin position="177"/>
        <end position="196"/>
    </location>
</feature>
<evidence type="ECO:0000256" key="2">
    <source>
        <dbReference type="ARBA" id="ARBA00022692"/>
    </source>
</evidence>
<feature type="transmembrane region" description="Helical" evidence="6">
    <location>
        <begin position="398"/>
        <end position="417"/>
    </location>
</feature>
<dbReference type="Gene3D" id="1.20.1250.20">
    <property type="entry name" value="MFS general substrate transporter like domains"/>
    <property type="match status" value="1"/>
</dbReference>
<name>A0A2R6NXR8_9APHY</name>
<comment type="caution">
    <text evidence="8">The sequence shown here is derived from an EMBL/GenBank/DDBJ whole genome shotgun (WGS) entry which is preliminary data.</text>
</comment>
<keyword evidence="4 6" id="KW-0472">Membrane</keyword>
<feature type="transmembrane region" description="Helical" evidence="6">
    <location>
        <begin position="120"/>
        <end position="138"/>
    </location>
</feature>
<feature type="compositionally biased region" description="Acidic residues" evidence="5">
    <location>
        <begin position="597"/>
        <end position="606"/>
    </location>
</feature>
<evidence type="ECO:0000256" key="1">
    <source>
        <dbReference type="ARBA" id="ARBA00004141"/>
    </source>
</evidence>
<protein>
    <recommendedName>
        <fullName evidence="7">Major facilitator superfamily (MFS) profile domain-containing protein</fullName>
    </recommendedName>
</protein>
<dbReference type="InterPro" id="IPR036259">
    <property type="entry name" value="MFS_trans_sf"/>
</dbReference>
<dbReference type="Proteomes" id="UP000186601">
    <property type="component" value="Unassembled WGS sequence"/>
</dbReference>
<feature type="transmembrane region" description="Helical" evidence="6">
    <location>
        <begin position="459"/>
        <end position="482"/>
    </location>
</feature>
<feature type="transmembrane region" description="Helical" evidence="6">
    <location>
        <begin position="533"/>
        <end position="552"/>
    </location>
</feature>
<feature type="region of interest" description="Disordered" evidence="5">
    <location>
        <begin position="566"/>
        <end position="606"/>
    </location>
</feature>
<keyword evidence="9" id="KW-1185">Reference proteome</keyword>
<comment type="subcellular location">
    <subcellularLocation>
        <location evidence="1">Membrane</location>
        <topology evidence="1">Multi-pass membrane protein</topology>
    </subcellularLocation>
</comment>
<feature type="transmembrane region" description="Helical" evidence="6">
    <location>
        <begin position="208"/>
        <end position="230"/>
    </location>
</feature>
<dbReference type="AlphaFoldDB" id="A0A2R6NXR8"/>
<evidence type="ECO:0000313" key="9">
    <source>
        <dbReference type="Proteomes" id="UP000186601"/>
    </source>
</evidence>
<dbReference type="InterPro" id="IPR011701">
    <property type="entry name" value="MFS"/>
</dbReference>
<gene>
    <name evidence="8" type="ORF">PHLCEN_2v7050</name>
</gene>
<dbReference type="EMBL" id="MLYV02000696">
    <property type="protein sequence ID" value="PSR79405.1"/>
    <property type="molecule type" value="Genomic_DNA"/>
</dbReference>
<proteinExistence type="predicted"/>
<feature type="transmembrane region" description="Helical" evidence="6">
    <location>
        <begin position="90"/>
        <end position="108"/>
    </location>
</feature>
<evidence type="ECO:0000256" key="3">
    <source>
        <dbReference type="ARBA" id="ARBA00022989"/>
    </source>
</evidence>
<dbReference type="InterPro" id="IPR020846">
    <property type="entry name" value="MFS_dom"/>
</dbReference>
<dbReference type="PROSITE" id="PS50850">
    <property type="entry name" value="MFS"/>
    <property type="match status" value="1"/>
</dbReference>
<accession>A0A2R6NXR8</accession>
<dbReference type="GO" id="GO:0022857">
    <property type="term" value="F:transmembrane transporter activity"/>
    <property type="evidence" value="ECO:0007669"/>
    <property type="project" value="InterPro"/>
</dbReference>
<feature type="compositionally biased region" description="Basic and acidic residues" evidence="5">
    <location>
        <begin position="33"/>
        <end position="46"/>
    </location>
</feature>
<feature type="compositionally biased region" description="Basic and acidic residues" evidence="5">
    <location>
        <begin position="566"/>
        <end position="596"/>
    </location>
</feature>
<sequence>MSSGSQSVTSTNEAERNAISEVKTPPIASAEPTPEKQDEQENSDGKPKRGMRFWLIYVALCVSVLLAALDLASVATAAPTIVSDLHGEDFTWVASAYSLASAACLPFSGKLAQIFGRRPAMLGALVIFAAGSAVSGSATSMNVLLVGRAIQGVGCGGIQSLSMIVTADLVPLRDRGFFTGITGMVYTIGSVSGPFIAGGFAQHATWRWLFYLNLPLCGLAFTVVFLFLQLKSPRESFREKFFKLDWIGNILIISSTCSSILGLTWGGIRYPWSSPSVLVPLILGLVGLGFAFLYEIKWAKQPTIPLVILSNRTSFFGYVIRRESSLLTKETYMHTRQVYRNILARYRHHYSRIPTWFQSVRLAGPVTSGLDFLPMAVAISPSAIAQGLIVAKFGNYRILNFAGWSIMLLGMGLFTTLHVGSPIGVLAIFQIIQGVGMGILYCTYFPIMAPLPLSENASAVALVTFVRTFSQAWGVAISGTILQNGLLHRLPPSLLALYPEHTQLAYAVIPKIASLSPELRYETQKAFAESLHVVWVVMVALCGAGLLSVAFIKEFTLRKTTDKKWGLKEENKTNAGGKDEEASIGKDGSESAKEAGDAEVIELEQK</sequence>
<keyword evidence="3 6" id="KW-1133">Transmembrane helix</keyword>